<dbReference type="PANTHER" id="PTHR13018:SF139">
    <property type="entry name" value="PHOSPHATE METABOLISM PROTEIN 7"/>
    <property type="match status" value="1"/>
</dbReference>
<feature type="region of interest" description="Disordered" evidence="7">
    <location>
        <begin position="911"/>
        <end position="932"/>
    </location>
</feature>
<organism evidence="12 13">
    <name type="scientific">Cryptococcus deuterogattii Ram5</name>
    <dbReference type="NCBI Taxonomy" id="1296110"/>
    <lineage>
        <taxon>Eukaryota</taxon>
        <taxon>Fungi</taxon>
        <taxon>Dikarya</taxon>
        <taxon>Basidiomycota</taxon>
        <taxon>Agaricomycotina</taxon>
        <taxon>Tremellomycetes</taxon>
        <taxon>Tremellales</taxon>
        <taxon>Cryptococcaceae</taxon>
        <taxon>Cryptococcus</taxon>
        <taxon>Cryptococcus gattii species complex</taxon>
    </lineage>
</organism>
<feature type="transmembrane region" description="Helical" evidence="8">
    <location>
        <begin position="619"/>
        <end position="640"/>
    </location>
</feature>
<evidence type="ECO:0000259" key="10">
    <source>
        <dbReference type="Pfam" id="PF13967"/>
    </source>
</evidence>
<dbReference type="InterPro" id="IPR027815">
    <property type="entry name" value="CSC1/OSCA1-like_cyt"/>
</dbReference>
<feature type="transmembrane region" description="Helical" evidence="8">
    <location>
        <begin position="216"/>
        <end position="238"/>
    </location>
</feature>
<keyword evidence="13" id="KW-1185">Reference proteome</keyword>
<dbReference type="Pfam" id="PF14703">
    <property type="entry name" value="PHM7_cyt"/>
    <property type="match status" value="1"/>
</dbReference>
<sequence>MADLSQHANYTAAYSGLLDNFYLTVAIAGACFLGHEIQVHIPRQRGRDGPRQRLAVRAYNALARQWNRRKNPGASVQPRRRKGSWRLSSEGLVAGDKPVDPERERLGSREGWEFGYIFQPKAWAVNPSRPLPKWPLAWIGTALKFREQDMPAKCGLDLTLHARFLRGCFFYTLLQTLIVMPILMPLHIFYSPTDIASTSMLRASVSSLVQSSGSRWLWVHALLIWWVSITWTCTVLWITWGGLAYRRREIKALAIKVQKERANKRVASGGEEGMDGMALPEDYEGIKRFRTVMVLNIPPDMRDENILQDYFDYYIEKHHQRKQDPSKRKPLTKRFKHAIPIGQNPSYAVDVEPAENSSVEDVVLVRKLGVLINLRSRREEVLKKLEIAHTELAKRVLADVAKYHKRPKALFSIKDPAKAARMSILVEKLGRFTELKSPHGDQTVWDALHSVPRECLDPYQALTYSKPLSILHNHNPPLIDYLTTKLSYLTHLLTESLSKPLESYSTASTAFVTFRDAKTARLVLKILDSHPKRSLACKTVPAPDWTDLLWPRLGKSVYRSEFVRGWVVYLGVWAFTLAWIFPVSLLCALASLTNIAGFIKPLQTFLSNNPKAASALTSLAPVILVALLTLAICPILLVIANKAEMIITRLGVHNSVLERFWKFYEAKGHAIATGVLFILTLITKIIITRALKKRFNKLDYEEADILCPPVSATATTVKQGKGEGDNTAIHYSSDSSDEEDERLDDEEPTGQGGKCKTKTIRRNFDSWTRSWGRHNRPISFRKFIPFDHTIFSSLDCRIQFDPTPTTETPLDDYLDPSTSLSPSRNSDELSIVVPHPPLPPWEDIPPYQRSRGYNDQPAYTEGFEEFLLLQRDPRSTIDLDDCVEMRLALTSSRGGAGVMGDWSLSIEKDNEEFDAEEDKGEGRPPTFRSKTEPVLPTILDGKTDLPLIRSEIWNEGGANLHRRHTEKTNTNLASLFQAPPSPAAEQDGAISMQTFSVFSAGVLPSDSPEILTAGHEGGLSTLSPRSIPSIFRRRSFHGSNDETDTTVSPRPRPDSHISFGTLGKSPSARKPSIFRPPSMHSTNTRLSPHLERSASTYSYTGDRSVSGMSAHQQALLNDVIKQEDKANKDAQREEKEDLAKEEVEVMKEQERRKKESQGETVVSGFVTKRRTRKGSGLSVNSRNSDRGESETGPFTRRQNSEASHEQV</sequence>
<proteinExistence type="inferred from homology"/>
<comment type="subcellular location">
    <subcellularLocation>
        <location evidence="1">Membrane</location>
        <topology evidence="1">Multi-pass membrane protein</topology>
    </subcellularLocation>
</comment>
<dbReference type="EMBL" id="KN847909">
    <property type="protein sequence ID" value="KIR38733.1"/>
    <property type="molecule type" value="Genomic_DNA"/>
</dbReference>
<evidence type="ECO:0000256" key="5">
    <source>
        <dbReference type="ARBA" id="ARBA00022989"/>
    </source>
</evidence>
<evidence type="ECO:0000256" key="2">
    <source>
        <dbReference type="ARBA" id="ARBA00007779"/>
    </source>
</evidence>
<feature type="transmembrane region" description="Helical" evidence="8">
    <location>
        <begin position="566"/>
        <end position="599"/>
    </location>
</feature>
<feature type="region of interest" description="Disordered" evidence="7">
    <location>
        <begin position="1032"/>
        <end position="1108"/>
    </location>
</feature>
<protein>
    <submittedName>
        <fullName evidence="12">Uncharacterized protein</fullName>
    </submittedName>
</protein>
<feature type="domain" description="CSC1/OSCA1-like N-terminal transmembrane" evidence="10">
    <location>
        <begin position="116"/>
        <end position="237"/>
    </location>
</feature>
<evidence type="ECO:0000259" key="9">
    <source>
        <dbReference type="Pfam" id="PF02714"/>
    </source>
</evidence>
<feature type="compositionally biased region" description="Polar residues" evidence="7">
    <location>
        <begin position="1093"/>
        <end position="1108"/>
    </location>
</feature>
<dbReference type="InterPro" id="IPR045122">
    <property type="entry name" value="Csc1-like"/>
</dbReference>
<dbReference type="Pfam" id="PF02714">
    <property type="entry name" value="RSN1_7TM"/>
    <property type="match status" value="1"/>
</dbReference>
<accession>A0A0D0TSW3</accession>
<feature type="region of interest" description="Disordered" evidence="7">
    <location>
        <begin position="716"/>
        <end position="757"/>
    </location>
</feature>
<name>A0A0D0TSW3_9TREE</name>
<feature type="compositionally biased region" description="Basic and acidic residues" evidence="7">
    <location>
        <begin position="1198"/>
        <end position="1207"/>
    </location>
</feature>
<feature type="domain" description="CSC1/OSCA1-like 7TM region" evidence="9">
    <location>
        <begin position="565"/>
        <end position="664"/>
    </location>
</feature>
<evidence type="ECO:0000256" key="4">
    <source>
        <dbReference type="ARBA" id="ARBA00022692"/>
    </source>
</evidence>
<feature type="region of interest" description="Disordered" evidence="7">
    <location>
        <begin position="1124"/>
        <end position="1207"/>
    </location>
</feature>
<feature type="region of interest" description="Disordered" evidence="7">
    <location>
        <begin position="804"/>
        <end position="837"/>
    </location>
</feature>
<dbReference type="AlphaFoldDB" id="A0A0D0TSW3"/>
<dbReference type="GO" id="GO:0005886">
    <property type="term" value="C:plasma membrane"/>
    <property type="evidence" value="ECO:0007669"/>
    <property type="project" value="TreeGrafter"/>
</dbReference>
<dbReference type="Pfam" id="PF13967">
    <property type="entry name" value="RSN1_TM"/>
    <property type="match status" value="1"/>
</dbReference>
<dbReference type="InterPro" id="IPR003864">
    <property type="entry name" value="CSC1/OSCA1-like_7TM"/>
</dbReference>
<feature type="transmembrane region" description="Helical" evidence="8">
    <location>
        <begin position="168"/>
        <end position="190"/>
    </location>
</feature>
<dbReference type="GO" id="GO:0005227">
    <property type="term" value="F:calcium-activated cation channel activity"/>
    <property type="evidence" value="ECO:0007669"/>
    <property type="project" value="InterPro"/>
</dbReference>
<evidence type="ECO:0000313" key="13">
    <source>
        <dbReference type="Proteomes" id="UP000053392"/>
    </source>
</evidence>
<keyword evidence="4 8" id="KW-0812">Transmembrane</keyword>
<feature type="transmembrane region" description="Helical" evidence="8">
    <location>
        <begin position="669"/>
        <end position="687"/>
    </location>
</feature>
<keyword evidence="5 8" id="KW-1133">Transmembrane helix</keyword>
<feature type="compositionally biased region" description="Acidic residues" evidence="7">
    <location>
        <begin position="735"/>
        <end position="748"/>
    </location>
</feature>
<feature type="transmembrane region" description="Helical" evidence="8">
    <location>
        <begin position="20"/>
        <end position="37"/>
    </location>
</feature>
<evidence type="ECO:0000256" key="7">
    <source>
        <dbReference type="SAM" id="MobiDB-lite"/>
    </source>
</evidence>
<evidence type="ECO:0000259" key="11">
    <source>
        <dbReference type="Pfam" id="PF14703"/>
    </source>
</evidence>
<dbReference type="OrthoDB" id="1689567at2759"/>
<feature type="domain" description="CSC1/OSCA1-like cytosolic" evidence="11">
    <location>
        <begin position="356"/>
        <end position="551"/>
    </location>
</feature>
<keyword evidence="6 8" id="KW-0472">Membrane</keyword>
<dbReference type="HOGENOM" id="CLU_007666_0_0_1"/>
<feature type="compositionally biased region" description="Basic and acidic residues" evidence="7">
    <location>
        <begin position="1124"/>
        <end position="1157"/>
    </location>
</feature>
<dbReference type="InterPro" id="IPR032880">
    <property type="entry name" value="CSC1/OSCA1-like_N"/>
</dbReference>
<dbReference type="PANTHER" id="PTHR13018">
    <property type="entry name" value="PROBABLE MEMBRANE PROTEIN DUF221-RELATED"/>
    <property type="match status" value="1"/>
</dbReference>
<keyword evidence="3" id="KW-0813">Transport</keyword>
<gene>
    <name evidence="12" type="ORF">I313_05371</name>
</gene>
<evidence type="ECO:0000256" key="8">
    <source>
        <dbReference type="SAM" id="Phobius"/>
    </source>
</evidence>
<evidence type="ECO:0000256" key="6">
    <source>
        <dbReference type="ARBA" id="ARBA00023136"/>
    </source>
</evidence>
<evidence type="ECO:0000256" key="3">
    <source>
        <dbReference type="ARBA" id="ARBA00022448"/>
    </source>
</evidence>
<reference evidence="12 13" key="1">
    <citation type="submission" date="2015-01" db="EMBL/GenBank/DDBJ databases">
        <title>The Genome Sequence of Cryptococcus gattii Ram5.</title>
        <authorList>
            <consortium name="The Broad Institute Genomics Platform"/>
            <person name="Cuomo C."/>
            <person name="Litvintseva A."/>
            <person name="Chen Y."/>
            <person name="Heitman J."/>
            <person name="Sun S."/>
            <person name="Springer D."/>
            <person name="Dromer F."/>
            <person name="Young S."/>
            <person name="Zeng Q."/>
            <person name="Gargeya S."/>
            <person name="Abouelleil A."/>
            <person name="Alvarado L."/>
            <person name="Chapman S.B."/>
            <person name="Gainer-Dewar J."/>
            <person name="Goldberg J."/>
            <person name="Griggs A."/>
            <person name="Gujja S."/>
            <person name="Hansen M."/>
            <person name="Howarth C."/>
            <person name="Imamovic A."/>
            <person name="Larimer J."/>
            <person name="Murphy C."/>
            <person name="Naylor J."/>
            <person name="Pearson M."/>
            <person name="Priest M."/>
            <person name="Roberts A."/>
            <person name="Saif S."/>
            <person name="Shea T."/>
            <person name="Sykes S."/>
            <person name="Wortman J."/>
            <person name="Nusbaum C."/>
            <person name="Birren B."/>
        </authorList>
    </citation>
    <scope>NUCLEOTIDE SEQUENCE [LARGE SCALE GENOMIC DNA]</scope>
    <source>
        <strain evidence="12 13">Ram5</strain>
    </source>
</reference>
<comment type="similarity">
    <text evidence="2">Belongs to the CSC1 (TC 1.A.17) family.</text>
</comment>
<evidence type="ECO:0000313" key="12">
    <source>
        <dbReference type="EMBL" id="KIR38733.1"/>
    </source>
</evidence>
<dbReference type="Proteomes" id="UP000053392">
    <property type="component" value="Unassembled WGS sequence"/>
</dbReference>
<evidence type="ECO:0000256" key="1">
    <source>
        <dbReference type="ARBA" id="ARBA00004141"/>
    </source>
</evidence>